<organism evidence="1">
    <name type="scientific">Octopus bimaculoides</name>
    <name type="common">California two-spotted octopus</name>
    <dbReference type="NCBI Taxonomy" id="37653"/>
    <lineage>
        <taxon>Eukaryota</taxon>
        <taxon>Metazoa</taxon>
        <taxon>Spiralia</taxon>
        <taxon>Lophotrochozoa</taxon>
        <taxon>Mollusca</taxon>
        <taxon>Cephalopoda</taxon>
        <taxon>Coleoidea</taxon>
        <taxon>Octopodiformes</taxon>
        <taxon>Octopoda</taxon>
        <taxon>Incirrata</taxon>
        <taxon>Octopodidae</taxon>
        <taxon>Octopus</taxon>
    </lineage>
</organism>
<protein>
    <submittedName>
        <fullName evidence="1">Uncharacterized protein</fullName>
    </submittedName>
</protein>
<proteinExistence type="predicted"/>
<gene>
    <name evidence="1" type="ORF">OCBIM_22008704mg</name>
</gene>
<reference evidence="1" key="1">
    <citation type="submission" date="2015-07" db="EMBL/GenBank/DDBJ databases">
        <title>MeaNS - Measles Nucleotide Surveillance Program.</title>
        <authorList>
            <person name="Tran T."/>
            <person name="Druce J."/>
        </authorList>
    </citation>
    <scope>NUCLEOTIDE SEQUENCE</scope>
    <source>
        <strain evidence="1">UCB-OBI-ISO-001</strain>
        <tissue evidence="1">Gonad</tissue>
    </source>
</reference>
<accession>A0A0L8FTA8</accession>
<sequence length="56" mass="6678">MDSEYITTNSNLLSCLSLHILFSTRTEQMFSRLIITRNPFYLPRNFHSFHKLLNNT</sequence>
<dbReference type="AlphaFoldDB" id="A0A0L8FTA8"/>
<dbReference type="EMBL" id="KQ426740">
    <property type="protein sequence ID" value="KOF67878.1"/>
    <property type="molecule type" value="Genomic_DNA"/>
</dbReference>
<name>A0A0L8FTA8_OCTBM</name>
<evidence type="ECO:0000313" key="1">
    <source>
        <dbReference type="EMBL" id="KOF67878.1"/>
    </source>
</evidence>